<dbReference type="InterPro" id="IPR000719">
    <property type="entry name" value="Prot_kinase_dom"/>
</dbReference>
<dbReference type="Gramene" id="KQK15401">
    <property type="protein sequence ID" value="KQK15401"/>
    <property type="gene ID" value="BRADI_1g22540v3"/>
</dbReference>
<dbReference type="Gene3D" id="3.30.200.20">
    <property type="entry name" value="Phosphorylase Kinase, domain 1"/>
    <property type="match status" value="1"/>
</dbReference>
<evidence type="ECO:0000256" key="4">
    <source>
        <dbReference type="ARBA" id="ARBA00022692"/>
    </source>
</evidence>
<dbReference type="STRING" id="15368.I1GSQ1"/>
<dbReference type="FunFam" id="2.10.25.10:FF:001134">
    <property type="entry name" value="Putative wall-associated receptor protein kinase family protein"/>
    <property type="match status" value="1"/>
</dbReference>
<dbReference type="GO" id="GO:0030247">
    <property type="term" value="F:polysaccharide binding"/>
    <property type="evidence" value="ECO:0007669"/>
    <property type="project" value="InterPro"/>
</dbReference>
<dbReference type="Proteomes" id="UP000008810">
    <property type="component" value="Chromosome 1"/>
</dbReference>
<dbReference type="PROSITE" id="PS00108">
    <property type="entry name" value="PROTEIN_KINASE_ST"/>
    <property type="match status" value="1"/>
</dbReference>
<evidence type="ECO:0000256" key="14">
    <source>
        <dbReference type="SAM" id="Phobius"/>
    </source>
</evidence>
<keyword evidence="4 14" id="KW-0812">Transmembrane</keyword>
<feature type="chain" id="PRO_5014094041" description="Protein kinase domain-containing protein" evidence="15">
    <location>
        <begin position="24"/>
        <end position="903"/>
    </location>
</feature>
<dbReference type="CDD" id="cd00054">
    <property type="entry name" value="EGF_CA"/>
    <property type="match status" value="1"/>
</dbReference>
<dbReference type="Pfam" id="PF00069">
    <property type="entry name" value="Pkinase"/>
    <property type="match status" value="1"/>
</dbReference>
<dbReference type="RefSeq" id="XP_024313079.1">
    <property type="nucleotide sequence ID" value="XM_024457311.1"/>
</dbReference>
<dbReference type="Gene3D" id="2.10.25.10">
    <property type="entry name" value="Laminin"/>
    <property type="match status" value="1"/>
</dbReference>
<sequence>MGLSHFGVAVSLLVLAVAGFGVAKEGKGDLTLPSKASLAGCRKRCGNLTFDYPFGVGPGCSRGGDFELICHESAEEHKLFLHDGITRVSYNVEMARQSLWSTTYIDSDNKETTDMRGNFMLINFNRVIPMEPGVSNYSMNWTVPGKSFYFEDVDLTIFGCDFTAHLVDKSGKLLHKCESSCPGGRTPTESEAATSCNDEVGVGCCKLSNSMYNNTGTFHLRIIRQGDGGDPGQGEGASPLQDTITVVGDRFPLSWKIMDTSGCNRSSPSYACVDINSKCRSHNDLYGGYTCTCRDEYVGDPYILDGCTTDQDYHPTPIRPNCPPIPKCGDIEVPFPFGLEEGCSARKIFQLNCTYASSSSKLLLNKYLQVTKIEVNQGLIQCNDTNNTEQYYTTFNGDLYGSLPFLPSKGSIPLRWVAANLTCEAARKNSSSYACRNDKSMCKEEEIEGSFYGYRCQCSAGFGGNPYIEHGCEDINECLEGTDKCKGLCRNTVGSYNCISYLLLAAIVGLTGTVGILLLLFATILVIRRQKSYIRQKQQRKYFQKNHGLLLQQLISSDENARHNTKIFSQQELEKATNNFDPAFILGRGGHGMVYKGILSDQHVVAIKKSNVIKDGEINQFINEVAILSQINHRNIVKLFGCCLETEVPLLVYDFVPNGSLYEVLHEDTSSGFSLSWYDCLRIAAEAAGALSYLHSAASISIFHRDVKSSNILLGNNYTAKVSDFGASRSVPANQTHVVTNIQGTFGYLDPEYYRSGQLNQKSDVYSFGVVLVELLLRKKPIFIDESGLHQNLAYYFLEQFKGRQIREIISPQVLEETTEEEIDDVCSLVEACLRLRGDERPTMREVEATLQLLRAKRLTDAAKGPCQPPSVDFGARANLASEDGYSYRSLEQECLSSIDLPR</sequence>
<evidence type="ECO:0000256" key="9">
    <source>
        <dbReference type="ARBA" id="ARBA00022989"/>
    </source>
</evidence>
<dbReference type="HOGENOM" id="CLU_000288_43_0_1"/>
<dbReference type="SUPFAM" id="SSF57196">
    <property type="entry name" value="EGF/Laminin"/>
    <property type="match status" value="1"/>
</dbReference>
<dbReference type="InterPro" id="IPR008271">
    <property type="entry name" value="Ser/Thr_kinase_AS"/>
</dbReference>
<feature type="signal peptide" evidence="15">
    <location>
        <begin position="1"/>
        <end position="23"/>
    </location>
</feature>
<dbReference type="InterPro" id="IPR011009">
    <property type="entry name" value="Kinase-like_dom_sf"/>
</dbReference>
<evidence type="ECO:0000313" key="18">
    <source>
        <dbReference type="EnsemblPlants" id="KQK15401"/>
    </source>
</evidence>
<dbReference type="GeneID" id="100831292"/>
<dbReference type="SUPFAM" id="SSF56112">
    <property type="entry name" value="Protein kinase-like (PK-like)"/>
    <property type="match status" value="1"/>
</dbReference>
<dbReference type="GO" id="GO:0005524">
    <property type="term" value="F:ATP binding"/>
    <property type="evidence" value="ECO:0007669"/>
    <property type="project" value="UniProtKB-UniRule"/>
</dbReference>
<evidence type="ECO:0000256" key="15">
    <source>
        <dbReference type="SAM" id="SignalP"/>
    </source>
</evidence>
<feature type="binding site" evidence="13">
    <location>
        <position position="609"/>
    </location>
    <ligand>
        <name>ATP</name>
        <dbReference type="ChEBI" id="CHEBI:30616"/>
    </ligand>
</feature>
<evidence type="ECO:0000256" key="13">
    <source>
        <dbReference type="PROSITE-ProRule" id="PRU10141"/>
    </source>
</evidence>
<evidence type="ECO:0000256" key="8">
    <source>
        <dbReference type="ARBA" id="ARBA00022840"/>
    </source>
</evidence>
<reference evidence="17" key="2">
    <citation type="submission" date="2017-06" db="EMBL/GenBank/DDBJ databases">
        <title>WGS assembly of Brachypodium distachyon.</title>
        <authorList>
            <consortium name="The International Brachypodium Initiative"/>
            <person name="Lucas S."/>
            <person name="Harmon-Smith M."/>
            <person name="Lail K."/>
            <person name="Tice H."/>
            <person name="Grimwood J."/>
            <person name="Bruce D."/>
            <person name="Barry K."/>
            <person name="Shu S."/>
            <person name="Lindquist E."/>
            <person name="Wang M."/>
            <person name="Pitluck S."/>
            <person name="Vogel J.P."/>
            <person name="Garvin D.F."/>
            <person name="Mockler T.C."/>
            <person name="Schmutz J."/>
            <person name="Rokhsar D."/>
            <person name="Bevan M.W."/>
        </authorList>
    </citation>
    <scope>NUCLEOTIDE SEQUENCE</scope>
    <source>
        <strain evidence="17">Bd21</strain>
    </source>
</reference>
<dbReference type="PROSITE" id="PS01187">
    <property type="entry name" value="EGF_CA"/>
    <property type="match status" value="1"/>
</dbReference>
<evidence type="ECO:0000256" key="5">
    <source>
        <dbReference type="ARBA" id="ARBA00022729"/>
    </source>
</evidence>
<dbReference type="Gene3D" id="1.10.510.10">
    <property type="entry name" value="Transferase(Phosphotransferase) domain 1"/>
    <property type="match status" value="1"/>
</dbReference>
<organism evidence="18">
    <name type="scientific">Brachypodium distachyon</name>
    <name type="common">Purple false brome</name>
    <name type="synonym">Trachynia distachya</name>
    <dbReference type="NCBI Taxonomy" id="15368"/>
    <lineage>
        <taxon>Eukaryota</taxon>
        <taxon>Viridiplantae</taxon>
        <taxon>Streptophyta</taxon>
        <taxon>Embryophyta</taxon>
        <taxon>Tracheophyta</taxon>
        <taxon>Spermatophyta</taxon>
        <taxon>Magnoliopsida</taxon>
        <taxon>Liliopsida</taxon>
        <taxon>Poales</taxon>
        <taxon>Poaceae</taxon>
        <taxon>BOP clade</taxon>
        <taxon>Pooideae</taxon>
        <taxon>Stipodae</taxon>
        <taxon>Brachypodieae</taxon>
        <taxon>Brachypodium</taxon>
    </lineage>
</organism>
<evidence type="ECO:0000256" key="7">
    <source>
        <dbReference type="ARBA" id="ARBA00022777"/>
    </source>
</evidence>
<accession>I1GSQ1</accession>
<keyword evidence="2" id="KW-0723">Serine/threonine-protein kinase</keyword>
<protein>
    <recommendedName>
        <fullName evidence="16">Protein kinase domain-containing protein</fullName>
    </recommendedName>
</protein>
<keyword evidence="6 13" id="KW-0547">Nucleotide-binding</keyword>
<dbReference type="GO" id="GO:0004674">
    <property type="term" value="F:protein serine/threonine kinase activity"/>
    <property type="evidence" value="ECO:0007669"/>
    <property type="project" value="UniProtKB-KW"/>
</dbReference>
<dbReference type="GO" id="GO:0005886">
    <property type="term" value="C:plasma membrane"/>
    <property type="evidence" value="ECO:0000318"/>
    <property type="project" value="GO_Central"/>
</dbReference>
<dbReference type="InterPro" id="IPR017441">
    <property type="entry name" value="Protein_kinase_ATP_BS"/>
</dbReference>
<evidence type="ECO:0000256" key="10">
    <source>
        <dbReference type="ARBA" id="ARBA00023136"/>
    </source>
</evidence>
<evidence type="ECO:0000259" key="16">
    <source>
        <dbReference type="PROSITE" id="PS50011"/>
    </source>
</evidence>
<evidence type="ECO:0000313" key="19">
    <source>
        <dbReference type="Proteomes" id="UP000008810"/>
    </source>
</evidence>
<gene>
    <name evidence="18" type="primary">LOC100831292</name>
    <name evidence="17" type="ORF">BRADI_1g22540v3</name>
</gene>
<feature type="domain" description="Protein kinase" evidence="16">
    <location>
        <begin position="580"/>
        <end position="854"/>
    </location>
</feature>
<name>I1GSQ1_BRADI</name>
<keyword evidence="9 14" id="KW-1133">Transmembrane helix</keyword>
<evidence type="ECO:0000256" key="2">
    <source>
        <dbReference type="ARBA" id="ARBA00022527"/>
    </source>
</evidence>
<keyword evidence="10 14" id="KW-0472">Membrane</keyword>
<comment type="subcellular location">
    <subcellularLocation>
        <location evidence="1">Membrane</location>
        <topology evidence="1">Single-pass type I membrane protein</topology>
    </subcellularLocation>
</comment>
<dbReference type="KEGG" id="bdi:100831292"/>
<dbReference type="PROSITE" id="PS00107">
    <property type="entry name" value="PROTEIN_KINASE_ATP"/>
    <property type="match status" value="1"/>
</dbReference>
<proteinExistence type="predicted"/>
<dbReference type="FunFam" id="1.10.510.10:FF:000084">
    <property type="entry name" value="Wall-associated receptor kinase 2"/>
    <property type="match status" value="1"/>
</dbReference>
<reference evidence="18" key="3">
    <citation type="submission" date="2018-08" db="UniProtKB">
        <authorList>
            <consortium name="EnsemblPlants"/>
        </authorList>
    </citation>
    <scope>IDENTIFICATION</scope>
    <source>
        <strain evidence="18">cv. Bd21</strain>
    </source>
</reference>
<keyword evidence="12" id="KW-0325">Glycoprotein</keyword>
<dbReference type="InterPro" id="IPR045274">
    <property type="entry name" value="WAK-like"/>
</dbReference>
<evidence type="ECO:0000256" key="12">
    <source>
        <dbReference type="ARBA" id="ARBA00023180"/>
    </source>
</evidence>
<evidence type="ECO:0000313" key="17">
    <source>
        <dbReference type="EMBL" id="KQK15401.1"/>
    </source>
</evidence>
<keyword evidence="5 15" id="KW-0732">Signal</keyword>
<evidence type="ECO:0000256" key="6">
    <source>
        <dbReference type="ARBA" id="ARBA00022741"/>
    </source>
</evidence>
<keyword evidence="19" id="KW-1185">Reference proteome</keyword>
<dbReference type="OMA" id="PTCKEAN"/>
<dbReference type="PANTHER" id="PTHR27005:SF412">
    <property type="entry name" value="OS04G0307900 PROTEIN"/>
    <property type="match status" value="1"/>
</dbReference>
<dbReference type="PROSITE" id="PS50011">
    <property type="entry name" value="PROTEIN_KINASE_DOM"/>
    <property type="match status" value="1"/>
</dbReference>
<keyword evidence="8 13" id="KW-0067">ATP-binding</keyword>
<dbReference type="GO" id="GO:0005509">
    <property type="term" value="F:calcium ion binding"/>
    <property type="evidence" value="ECO:0007669"/>
    <property type="project" value="InterPro"/>
</dbReference>
<keyword evidence="11" id="KW-1015">Disulfide bond</keyword>
<feature type="transmembrane region" description="Helical" evidence="14">
    <location>
        <begin position="499"/>
        <end position="527"/>
    </location>
</feature>
<dbReference type="SMART" id="SM00220">
    <property type="entry name" value="S_TKc"/>
    <property type="match status" value="1"/>
</dbReference>
<evidence type="ECO:0000256" key="3">
    <source>
        <dbReference type="ARBA" id="ARBA00022679"/>
    </source>
</evidence>
<keyword evidence="7" id="KW-0418">Kinase</keyword>
<dbReference type="GO" id="GO:0007166">
    <property type="term" value="P:cell surface receptor signaling pathway"/>
    <property type="evidence" value="ECO:0000318"/>
    <property type="project" value="GO_Central"/>
</dbReference>
<reference evidence="17 18" key="1">
    <citation type="journal article" date="2010" name="Nature">
        <title>Genome sequencing and analysis of the model grass Brachypodium distachyon.</title>
        <authorList>
            <consortium name="International Brachypodium Initiative"/>
        </authorList>
    </citation>
    <scope>NUCLEOTIDE SEQUENCE [LARGE SCALE GENOMIC DNA]</scope>
    <source>
        <strain evidence="17">Bd21</strain>
        <strain evidence="18">cv. Bd21</strain>
    </source>
</reference>
<dbReference type="EMBL" id="CM000880">
    <property type="protein sequence ID" value="KQK15401.1"/>
    <property type="molecule type" value="Genomic_DNA"/>
</dbReference>
<dbReference type="FunFam" id="3.30.200.20:FF:000043">
    <property type="entry name" value="Wall-associated receptor kinase 2"/>
    <property type="match status" value="1"/>
</dbReference>
<evidence type="ECO:0000256" key="11">
    <source>
        <dbReference type="ARBA" id="ARBA00023157"/>
    </source>
</evidence>
<dbReference type="RefSeq" id="XP_014751156.1">
    <property type="nucleotide sequence ID" value="XM_014895670.2"/>
</dbReference>
<dbReference type="EnsemblPlants" id="KQK15401">
    <property type="protein sequence ID" value="KQK15401"/>
    <property type="gene ID" value="BRADI_1g22540v3"/>
</dbReference>
<dbReference type="InterPro" id="IPR018097">
    <property type="entry name" value="EGF_Ca-bd_CS"/>
</dbReference>
<dbReference type="PANTHER" id="PTHR27005">
    <property type="entry name" value="WALL-ASSOCIATED RECEPTOR KINASE-LIKE 21"/>
    <property type="match status" value="1"/>
</dbReference>
<dbReference type="Pfam" id="PF13947">
    <property type="entry name" value="GUB_WAK_bind"/>
    <property type="match status" value="1"/>
</dbReference>
<dbReference type="InterPro" id="IPR025287">
    <property type="entry name" value="WAK_GUB"/>
</dbReference>
<keyword evidence="3" id="KW-0808">Transferase</keyword>
<dbReference type="OrthoDB" id="4062651at2759"/>
<evidence type="ECO:0000256" key="1">
    <source>
        <dbReference type="ARBA" id="ARBA00004479"/>
    </source>
</evidence>
<dbReference type="AlphaFoldDB" id="I1GSQ1"/>